<proteinExistence type="predicted"/>
<dbReference type="RefSeq" id="WP_057253453.1">
    <property type="nucleotide sequence ID" value="NZ_CZAO01000011.1"/>
</dbReference>
<dbReference type="InterPro" id="IPR038707">
    <property type="entry name" value="TraQ_sf"/>
</dbReference>
<accession>A0A174RE04</accession>
<reference evidence="2 3" key="1">
    <citation type="submission" date="2015-09" db="EMBL/GenBank/DDBJ databases">
        <authorList>
            <consortium name="Pathogen Informatics"/>
        </authorList>
    </citation>
    <scope>NUCLEOTIDE SEQUENCE [LARGE SCALE GENOMIC DNA]</scope>
    <source>
        <strain evidence="2 3">2789STDY5834898</strain>
    </source>
</reference>
<evidence type="ECO:0000313" key="3">
    <source>
        <dbReference type="Proteomes" id="UP000095766"/>
    </source>
</evidence>
<evidence type="ECO:0000256" key="1">
    <source>
        <dbReference type="SAM" id="SignalP"/>
    </source>
</evidence>
<dbReference type="InterPro" id="IPR024355">
    <property type="entry name" value="TraQ_bacteroidetes"/>
</dbReference>
<dbReference type="EMBL" id="CZAO01000011">
    <property type="protein sequence ID" value="CUP83693.1"/>
    <property type="molecule type" value="Genomic_DNA"/>
</dbReference>
<protein>
    <submittedName>
        <fullName evidence="2">Conjugate transposon protein</fullName>
    </submittedName>
</protein>
<dbReference type="Pfam" id="PF12988">
    <property type="entry name" value="TraQ_transposon"/>
    <property type="match status" value="1"/>
</dbReference>
<organism evidence="2 3">
    <name type="scientific">Bacteroides uniformis</name>
    <dbReference type="NCBI Taxonomy" id="820"/>
    <lineage>
        <taxon>Bacteria</taxon>
        <taxon>Pseudomonadati</taxon>
        <taxon>Bacteroidota</taxon>
        <taxon>Bacteroidia</taxon>
        <taxon>Bacteroidales</taxon>
        <taxon>Bacteroidaceae</taxon>
        <taxon>Bacteroides</taxon>
    </lineage>
</organism>
<dbReference type="Proteomes" id="UP000095766">
    <property type="component" value="Unassembled WGS sequence"/>
</dbReference>
<sequence>MKIKIIAILAVALTVLFLTSCDDKIEVQQAYDFSLTTMPVQKRIKPGETAEIRLQLHKSGNYKETEFFISYFQPDGYGSLRLDDGTVFAPNDFYPLKKETFRLYYTSESTDQQAIDITVWDSFGQRYDLSFSFQNDSDKEGEE</sequence>
<feature type="chain" id="PRO_5008031749" evidence="1">
    <location>
        <begin position="21"/>
        <end position="143"/>
    </location>
</feature>
<dbReference type="PROSITE" id="PS51257">
    <property type="entry name" value="PROKAR_LIPOPROTEIN"/>
    <property type="match status" value="1"/>
</dbReference>
<dbReference type="AlphaFoldDB" id="A0A174RE04"/>
<dbReference type="Gene3D" id="2.60.40.2410">
    <property type="entry name" value="Uncharacterised protein PF12988, DUF3872"/>
    <property type="match status" value="1"/>
</dbReference>
<evidence type="ECO:0000313" key="2">
    <source>
        <dbReference type="EMBL" id="CUP83693.1"/>
    </source>
</evidence>
<gene>
    <name evidence="2" type="ORF">ERS852510_02456</name>
</gene>
<keyword evidence="1" id="KW-0732">Signal</keyword>
<name>A0A174RE04_BACUN</name>
<feature type="signal peptide" evidence="1">
    <location>
        <begin position="1"/>
        <end position="20"/>
    </location>
</feature>